<evidence type="ECO:0000256" key="2">
    <source>
        <dbReference type="ARBA" id="ARBA00007261"/>
    </source>
</evidence>
<dbReference type="AlphaFoldDB" id="F4P2I6"/>
<gene>
    <name evidence="8" type="ORF">BATDEDRAFT_1934</name>
</gene>
<dbReference type="PROSITE" id="PS00143">
    <property type="entry name" value="INSULINASE"/>
    <property type="match status" value="1"/>
</dbReference>
<feature type="non-terminal residue" evidence="8">
    <location>
        <position position="1"/>
    </location>
</feature>
<dbReference type="RefSeq" id="XP_006678816.1">
    <property type="nucleotide sequence ID" value="XM_006678753.1"/>
</dbReference>
<dbReference type="OMA" id="LKYHHSP"/>
<evidence type="ECO:0000313" key="8">
    <source>
        <dbReference type="EMBL" id="EGF80139.1"/>
    </source>
</evidence>
<organism evidence="8 9">
    <name type="scientific">Batrachochytrium dendrobatidis (strain JAM81 / FGSC 10211)</name>
    <name type="common">Frog chytrid fungus</name>
    <dbReference type="NCBI Taxonomy" id="684364"/>
    <lineage>
        <taxon>Eukaryota</taxon>
        <taxon>Fungi</taxon>
        <taxon>Fungi incertae sedis</taxon>
        <taxon>Chytridiomycota</taxon>
        <taxon>Chytridiomycota incertae sedis</taxon>
        <taxon>Chytridiomycetes</taxon>
        <taxon>Rhizophydiales</taxon>
        <taxon>Rhizophydiales incertae sedis</taxon>
        <taxon>Batrachochytrium</taxon>
    </lineage>
</organism>
<dbReference type="GO" id="GO:0004222">
    <property type="term" value="F:metalloendopeptidase activity"/>
    <property type="evidence" value="ECO:0007669"/>
    <property type="project" value="InterPro"/>
</dbReference>
<reference evidence="8 9" key="1">
    <citation type="submission" date="2009-12" db="EMBL/GenBank/DDBJ databases">
        <title>The draft genome of Batrachochytrium dendrobatidis.</title>
        <authorList>
            <consortium name="US DOE Joint Genome Institute (JGI-PGF)"/>
            <person name="Kuo A."/>
            <person name="Salamov A."/>
            <person name="Schmutz J."/>
            <person name="Lucas S."/>
            <person name="Pitluck S."/>
            <person name="Rosenblum E."/>
            <person name="Stajich J."/>
            <person name="Eisen M."/>
            <person name="Grigoriev I.V."/>
        </authorList>
    </citation>
    <scope>NUCLEOTIDE SEQUENCE [LARGE SCALE GENOMIC DNA]</scope>
    <source>
        <strain evidence="9">JAM81 / FGSC 10211</strain>
    </source>
</reference>
<dbReference type="InterPro" id="IPR001431">
    <property type="entry name" value="Pept_M16_Zn_BS"/>
</dbReference>
<evidence type="ECO:0000256" key="5">
    <source>
        <dbReference type="RuleBase" id="RU004447"/>
    </source>
</evidence>
<evidence type="ECO:0000256" key="1">
    <source>
        <dbReference type="ARBA" id="ARBA00002123"/>
    </source>
</evidence>
<comment type="similarity">
    <text evidence="2 5">Belongs to the peptidase M16 family.</text>
</comment>
<dbReference type="EMBL" id="GL882884">
    <property type="protein sequence ID" value="EGF80139.1"/>
    <property type="molecule type" value="Genomic_DNA"/>
</dbReference>
<dbReference type="HOGENOM" id="CLU_009902_5_2_1"/>
<comment type="function">
    <text evidence="1">Substrate recognition and binding subunit of the essential mitochondrial processing protease (MPP), which cleaves the mitochondrial sequence off newly imported precursors proteins.</text>
</comment>
<dbReference type="Gene3D" id="3.30.830.10">
    <property type="entry name" value="Metalloenzyme, LuxS/M16 peptidase-like"/>
    <property type="match status" value="2"/>
</dbReference>
<proteinExistence type="inferred from homology"/>
<dbReference type="InterPro" id="IPR011765">
    <property type="entry name" value="Pept_M16_N"/>
</dbReference>
<evidence type="ECO:0000259" key="7">
    <source>
        <dbReference type="Pfam" id="PF05193"/>
    </source>
</evidence>
<sequence length="442" mass="49029">QITELSNGVRVATHNSLGHFVSAGIYVDAGSKYESSENAGVSHMLDRMAFKSTEKYTTPQLIKELESLGGNVIAHSSREGIMYQASVFRHDLAKMIGIYGQMVQRPLFSDTELEETKETTRYELREISHKMDMIMSEVVHSIAFQENSLVNQTGPVVADATNILPIASNTLGNPLIVDEQSLEALSSKTLKDFHQTWYTPDRIVVAGVGMDHGRLVDLAEQAFGNMKIATPEIAAAQKKHTLSPRYTGGVRVWDTRILPPSPNPDDIPFTHVHLAFESMSMTDPDIYALATLTSLMGGGGSFSAGGPGKGMYTRLYTQVLNRCGWVDSCNMMNYTYADTGLLSIQAAVIPDRETHRIIVPVLAEQLVNMTRTIHNSELSRAKNQLKSNLLMSLESKIVELEDVGRQALSHNRRLDVLEMCKRIDMLTQQDLNRAARRVIFGE</sequence>
<dbReference type="Pfam" id="PF05193">
    <property type="entry name" value="Peptidase_M16_C"/>
    <property type="match status" value="1"/>
</dbReference>
<evidence type="ECO:0000256" key="3">
    <source>
        <dbReference type="ARBA" id="ARBA00030006"/>
    </source>
</evidence>
<dbReference type="InParanoid" id="F4P2I6"/>
<evidence type="ECO:0000256" key="4">
    <source>
        <dbReference type="ARBA" id="ARBA00032315"/>
    </source>
</evidence>
<dbReference type="GeneID" id="18237383"/>
<dbReference type="Pfam" id="PF00675">
    <property type="entry name" value="Peptidase_M16"/>
    <property type="match status" value="1"/>
</dbReference>
<dbReference type="FunCoup" id="F4P2I6">
    <property type="interactions" value="646"/>
</dbReference>
<keyword evidence="9" id="KW-1185">Reference proteome</keyword>
<dbReference type="Proteomes" id="UP000007241">
    <property type="component" value="Unassembled WGS sequence"/>
</dbReference>
<name>F4P2I6_BATDJ</name>
<feature type="domain" description="Peptidase M16 N-terminal" evidence="6">
    <location>
        <begin position="10"/>
        <end position="152"/>
    </location>
</feature>
<dbReference type="InterPro" id="IPR050361">
    <property type="entry name" value="MPP/UQCRC_Complex"/>
</dbReference>
<dbReference type="PANTHER" id="PTHR11851:SF49">
    <property type="entry name" value="MITOCHONDRIAL-PROCESSING PEPTIDASE SUBUNIT ALPHA"/>
    <property type="match status" value="1"/>
</dbReference>
<evidence type="ECO:0000313" key="9">
    <source>
        <dbReference type="Proteomes" id="UP000007241"/>
    </source>
</evidence>
<accession>F4P2I6</accession>
<dbReference type="InterPro" id="IPR007863">
    <property type="entry name" value="Peptidase_M16_C"/>
</dbReference>
<dbReference type="SUPFAM" id="SSF63411">
    <property type="entry name" value="LuxS/MPP-like metallohydrolase"/>
    <property type="match status" value="2"/>
</dbReference>
<dbReference type="PANTHER" id="PTHR11851">
    <property type="entry name" value="METALLOPROTEASE"/>
    <property type="match status" value="1"/>
</dbReference>
<feature type="non-terminal residue" evidence="8">
    <location>
        <position position="442"/>
    </location>
</feature>
<dbReference type="InterPro" id="IPR011249">
    <property type="entry name" value="Metalloenz_LuxS/M16"/>
</dbReference>
<dbReference type="GO" id="GO:0005739">
    <property type="term" value="C:mitochondrion"/>
    <property type="evidence" value="ECO:0000318"/>
    <property type="project" value="GO_Central"/>
</dbReference>
<dbReference type="OrthoDB" id="277191at2759"/>
<feature type="domain" description="Peptidase M16 C-terminal" evidence="7">
    <location>
        <begin position="185"/>
        <end position="385"/>
    </location>
</feature>
<evidence type="ECO:0000259" key="6">
    <source>
        <dbReference type="Pfam" id="PF00675"/>
    </source>
</evidence>
<dbReference type="GO" id="GO:0006627">
    <property type="term" value="P:protein processing involved in protein targeting to mitochondrion"/>
    <property type="evidence" value="ECO:0000318"/>
    <property type="project" value="GO_Central"/>
</dbReference>
<dbReference type="STRING" id="684364.F4P2I6"/>
<protein>
    <recommendedName>
        <fullName evidence="3">Alpha-MPP</fullName>
    </recommendedName>
    <alternativeName>
        <fullName evidence="4">Inactive zinc metalloprotease alpha</fullName>
    </alternativeName>
</protein>
<dbReference type="GO" id="GO:0046872">
    <property type="term" value="F:metal ion binding"/>
    <property type="evidence" value="ECO:0007669"/>
    <property type="project" value="InterPro"/>
</dbReference>